<dbReference type="Pfam" id="PF01965">
    <property type="entry name" value="DJ-1_PfpI"/>
    <property type="match status" value="1"/>
</dbReference>
<dbReference type="Gene3D" id="3.40.50.880">
    <property type="match status" value="1"/>
</dbReference>
<evidence type="ECO:0000256" key="3">
    <source>
        <dbReference type="ARBA" id="ARBA00038493"/>
    </source>
</evidence>
<feature type="domain" description="DJ-1/PfpI" evidence="4">
    <location>
        <begin position="30"/>
        <end position="221"/>
    </location>
</feature>
<evidence type="ECO:0000259" key="4">
    <source>
        <dbReference type="Pfam" id="PF01965"/>
    </source>
</evidence>
<dbReference type="InterPro" id="IPR002818">
    <property type="entry name" value="DJ-1/PfpI"/>
</dbReference>
<keyword evidence="1" id="KW-0346">Stress response</keyword>
<dbReference type="GO" id="GO:0005737">
    <property type="term" value="C:cytoplasm"/>
    <property type="evidence" value="ECO:0007669"/>
    <property type="project" value="TreeGrafter"/>
</dbReference>
<protein>
    <submittedName>
        <fullName evidence="5">ThiJ/PfpI family protein</fullName>
    </submittedName>
</protein>
<organism evidence="5 6">
    <name type="scientific">Patulibacter medicamentivorans</name>
    <dbReference type="NCBI Taxonomy" id="1097667"/>
    <lineage>
        <taxon>Bacteria</taxon>
        <taxon>Bacillati</taxon>
        <taxon>Actinomycetota</taxon>
        <taxon>Thermoleophilia</taxon>
        <taxon>Solirubrobacterales</taxon>
        <taxon>Patulibacteraceae</taxon>
        <taxon>Patulibacter</taxon>
    </lineage>
</organism>
<accession>H0E0A6</accession>
<dbReference type="EMBL" id="AGUD01000006">
    <property type="protein sequence ID" value="EHN12909.1"/>
    <property type="molecule type" value="Genomic_DNA"/>
</dbReference>
<evidence type="ECO:0000313" key="5">
    <source>
        <dbReference type="EMBL" id="EHN12909.1"/>
    </source>
</evidence>
<dbReference type="OrthoDB" id="9792284at2"/>
<name>H0E0A6_9ACTN</name>
<dbReference type="GO" id="GO:0019243">
    <property type="term" value="P:methylglyoxal catabolic process to D-lactate via S-lactoyl-glutathione"/>
    <property type="evidence" value="ECO:0007669"/>
    <property type="project" value="TreeGrafter"/>
</dbReference>
<comment type="caution">
    <text evidence="5">The sequence shown here is derived from an EMBL/GenBank/DDBJ whole genome shotgun (WGS) entry which is preliminary data.</text>
</comment>
<dbReference type="InterPro" id="IPR050325">
    <property type="entry name" value="Prot/Nucl_acid_deglycase"/>
</dbReference>
<evidence type="ECO:0000256" key="1">
    <source>
        <dbReference type="ARBA" id="ARBA00023016"/>
    </source>
</evidence>
<dbReference type="GO" id="GO:0019172">
    <property type="term" value="F:glyoxalase III activity"/>
    <property type="evidence" value="ECO:0007669"/>
    <property type="project" value="TreeGrafter"/>
</dbReference>
<dbReference type="RefSeq" id="WP_007569924.1">
    <property type="nucleotide sequence ID" value="NZ_AGUD01000006.1"/>
</dbReference>
<comment type="similarity">
    <text evidence="3">Belongs to the peptidase C56 family. HSP31-like subfamily.</text>
</comment>
<dbReference type="AlphaFoldDB" id="H0E0A6"/>
<dbReference type="PANTHER" id="PTHR48094:SF11">
    <property type="entry name" value="GLUTATHIONE-INDEPENDENT GLYOXALASE HSP31-RELATED"/>
    <property type="match status" value="1"/>
</dbReference>
<gene>
    <name evidence="5" type="ORF">PAI11_02140</name>
</gene>
<keyword evidence="6" id="KW-1185">Reference proteome</keyword>
<reference evidence="5 6" key="1">
    <citation type="journal article" date="2013" name="Biodegradation">
        <title>Quantitative proteomic analysis of ibuprofen-degrading Patulibacter sp. strain I11.</title>
        <authorList>
            <person name="Almeida B."/>
            <person name="Kjeldal H."/>
            <person name="Lolas I."/>
            <person name="Knudsen A.D."/>
            <person name="Carvalho G."/>
            <person name="Nielsen K.L."/>
            <person name="Barreto Crespo M.T."/>
            <person name="Stensballe A."/>
            <person name="Nielsen J.L."/>
        </authorList>
    </citation>
    <scope>NUCLEOTIDE SEQUENCE [LARGE SCALE GENOMIC DNA]</scope>
    <source>
        <strain evidence="5 6">I11</strain>
    </source>
</reference>
<evidence type="ECO:0000256" key="2">
    <source>
        <dbReference type="ARBA" id="ARBA00023239"/>
    </source>
</evidence>
<evidence type="ECO:0000313" key="6">
    <source>
        <dbReference type="Proteomes" id="UP000005143"/>
    </source>
</evidence>
<proteinExistence type="inferred from homology"/>
<dbReference type="PATRIC" id="fig|1097667.3.peg.213"/>
<sequence>MTNVLMVVSGAHAWTLADGSAHPTGFWAEELVAADRAFRDAGWTVEIATPGGRAPQVDPNSLSPQYTGADEAALADLRAHLDALGDELTRPTALEEVDVLSFDALFLPGGHGPMEDLAVLPLMGETIVAMLDAGRPVAAVCHASAALLSADRPDGSWAFDGWRLTGFTNAEEEAVGLAPLAAWLLEDRLRERGAQFASGELWAPFLVADRNLYTGQNPASSGPLAEHVVGVVGAAAAPSATSTR</sequence>
<dbReference type="PANTHER" id="PTHR48094">
    <property type="entry name" value="PROTEIN/NUCLEIC ACID DEGLYCASE DJ-1-RELATED"/>
    <property type="match status" value="1"/>
</dbReference>
<dbReference type="SUPFAM" id="SSF52317">
    <property type="entry name" value="Class I glutamine amidotransferase-like"/>
    <property type="match status" value="1"/>
</dbReference>
<dbReference type="CDD" id="cd03141">
    <property type="entry name" value="GATase1_Hsp31_like"/>
    <property type="match status" value="1"/>
</dbReference>
<dbReference type="Proteomes" id="UP000005143">
    <property type="component" value="Unassembled WGS sequence"/>
</dbReference>
<keyword evidence="2" id="KW-0456">Lyase</keyword>
<dbReference type="InterPro" id="IPR029062">
    <property type="entry name" value="Class_I_gatase-like"/>
</dbReference>